<dbReference type="InterPro" id="IPR009057">
    <property type="entry name" value="Homeodomain-like_sf"/>
</dbReference>
<accession>W1PWA8</accession>
<keyword evidence="6" id="KW-1185">Reference proteome</keyword>
<dbReference type="PANTHER" id="PTHR31499:SF80">
    <property type="entry name" value="HTH MYB-TYPE DOMAIN-CONTAINING PROTEIN"/>
    <property type="match status" value="1"/>
</dbReference>
<evidence type="ECO:0000256" key="3">
    <source>
        <dbReference type="ARBA" id="ARBA00023242"/>
    </source>
</evidence>
<dbReference type="InterPro" id="IPR006447">
    <property type="entry name" value="Myb_dom_plants"/>
</dbReference>
<evidence type="ECO:0000313" key="5">
    <source>
        <dbReference type="EMBL" id="ERN11610.1"/>
    </source>
</evidence>
<dbReference type="NCBIfam" id="TIGR01557">
    <property type="entry name" value="myb_SHAQKYF"/>
    <property type="match status" value="1"/>
</dbReference>
<protein>
    <recommendedName>
        <fullName evidence="4">HTH myb-type domain-containing protein</fullName>
    </recommendedName>
</protein>
<dbReference type="Gene3D" id="1.10.10.60">
    <property type="entry name" value="Homeodomain-like"/>
    <property type="match status" value="1"/>
</dbReference>
<dbReference type="SUPFAM" id="SSF46689">
    <property type="entry name" value="Homeodomain-like"/>
    <property type="match status" value="1"/>
</dbReference>
<proteinExistence type="predicted"/>
<dbReference type="Proteomes" id="UP000017836">
    <property type="component" value="Unassembled WGS sequence"/>
</dbReference>
<evidence type="ECO:0000256" key="2">
    <source>
        <dbReference type="ARBA" id="ARBA00023163"/>
    </source>
</evidence>
<keyword evidence="2" id="KW-0804">Transcription</keyword>
<dbReference type="HOGENOM" id="CLU_051939_0_0_1"/>
<evidence type="ECO:0000313" key="6">
    <source>
        <dbReference type="Proteomes" id="UP000017836"/>
    </source>
</evidence>
<dbReference type="EMBL" id="KI392687">
    <property type="protein sequence ID" value="ERN11610.1"/>
    <property type="molecule type" value="Genomic_DNA"/>
</dbReference>
<dbReference type="InterPro" id="IPR046955">
    <property type="entry name" value="PHR1-like"/>
</dbReference>
<dbReference type="STRING" id="13333.W1PWA8"/>
<dbReference type="GO" id="GO:0003677">
    <property type="term" value="F:DNA binding"/>
    <property type="evidence" value="ECO:0007669"/>
    <property type="project" value="InterPro"/>
</dbReference>
<dbReference type="FunFam" id="1.10.10.60:FF:000002">
    <property type="entry name" value="Myb family transcription factor"/>
    <property type="match status" value="1"/>
</dbReference>
<dbReference type="PANTHER" id="PTHR31499">
    <property type="entry name" value="MYB FAMILY TRANSCRIPTION FACTOR PHL11"/>
    <property type="match status" value="1"/>
</dbReference>
<gene>
    <name evidence="5" type="ORF">AMTR_s00022p00190540</name>
</gene>
<keyword evidence="3" id="KW-0539">Nucleus</keyword>
<name>W1PWA8_AMBTC</name>
<organism evidence="5 6">
    <name type="scientific">Amborella trichopoda</name>
    <dbReference type="NCBI Taxonomy" id="13333"/>
    <lineage>
        <taxon>Eukaryota</taxon>
        <taxon>Viridiplantae</taxon>
        <taxon>Streptophyta</taxon>
        <taxon>Embryophyta</taxon>
        <taxon>Tracheophyta</taxon>
        <taxon>Spermatophyta</taxon>
        <taxon>Magnoliopsida</taxon>
        <taxon>Amborellales</taxon>
        <taxon>Amborellaceae</taxon>
        <taxon>Amborella</taxon>
    </lineage>
</organism>
<feature type="domain" description="HTH myb-type" evidence="4">
    <location>
        <begin position="227"/>
        <end position="287"/>
    </location>
</feature>
<evidence type="ECO:0000259" key="4">
    <source>
        <dbReference type="PROSITE" id="PS51294"/>
    </source>
</evidence>
<reference evidence="6" key="1">
    <citation type="journal article" date="2013" name="Science">
        <title>The Amborella genome and the evolution of flowering plants.</title>
        <authorList>
            <consortium name="Amborella Genome Project"/>
        </authorList>
    </citation>
    <scope>NUCLEOTIDE SEQUENCE [LARGE SCALE GENOMIC DNA]</scope>
</reference>
<dbReference type="InterPro" id="IPR017930">
    <property type="entry name" value="Myb_dom"/>
</dbReference>
<keyword evidence="1" id="KW-0805">Transcription regulation</keyword>
<sequence length="410" mass="45972">MNSQKIECPEENFPASNNYSFFSPQINIKQGNSQSPDAFSFSNGSLAPPPVTHQLPCSFSSSNYFGLLPFSRYTNDRLMGFSHYDSLSPTPTKNSLGGSLPQFSVDSRKETNNNIGSFDNSQYVMGFPLLGEHCVKTTSYCNLNQQKDSKRSEFYPSLPIDGSDVDVSLPRRHLLAIEGIQNCLGNLQSSNCSTTELAFQNQQERCFSSCHVGTSVASTHVTCGVGASNKTRMRWTQELHEKFVESVNRLGGAGKATPKAILQQMGSEGLTIYHVKSHLQKYRSAKYLPDAAEGKLERKTTNDIRHDLKTGIQITEALRMQMDVQRRLHEQLEIQRKLQLQIEEHGKYLQKMVDQQQKRSENLFGSHNINVLYSEKQPINLAGVIESSFDDELLDKTPSRFSLGDGQSHE</sequence>
<dbReference type="Pfam" id="PF00249">
    <property type="entry name" value="Myb_DNA-binding"/>
    <property type="match status" value="1"/>
</dbReference>
<dbReference type="InterPro" id="IPR001005">
    <property type="entry name" value="SANT/Myb"/>
</dbReference>
<dbReference type="Gramene" id="ERN11610">
    <property type="protein sequence ID" value="ERN11610"/>
    <property type="gene ID" value="AMTR_s00022p00190540"/>
</dbReference>
<dbReference type="InterPro" id="IPR025756">
    <property type="entry name" value="Myb_CC_LHEQLE"/>
</dbReference>
<dbReference type="AlphaFoldDB" id="W1PWA8"/>
<dbReference type="PROSITE" id="PS51294">
    <property type="entry name" value="HTH_MYB"/>
    <property type="match status" value="1"/>
</dbReference>
<dbReference type="eggNOG" id="ENOG502QW8T">
    <property type="taxonomic scope" value="Eukaryota"/>
</dbReference>
<dbReference type="GO" id="GO:0003700">
    <property type="term" value="F:DNA-binding transcription factor activity"/>
    <property type="evidence" value="ECO:0007669"/>
    <property type="project" value="InterPro"/>
</dbReference>
<dbReference type="Pfam" id="PF14379">
    <property type="entry name" value="Myb_CC_LHEQLE"/>
    <property type="match status" value="1"/>
</dbReference>
<evidence type="ECO:0000256" key="1">
    <source>
        <dbReference type="ARBA" id="ARBA00023015"/>
    </source>
</evidence>